<evidence type="ECO:0000256" key="2">
    <source>
        <dbReference type="RuleBase" id="RU362097"/>
    </source>
</evidence>
<name>A0A3M2HMM0_9GAMM</name>
<evidence type="ECO:0000256" key="4">
    <source>
        <dbReference type="SAM" id="MobiDB-lite"/>
    </source>
</evidence>
<dbReference type="PANTHER" id="PTHR30203">
    <property type="entry name" value="OUTER MEMBRANE CATION EFFLUX PROTEIN"/>
    <property type="match status" value="1"/>
</dbReference>
<keyword evidence="3" id="KW-0175">Coiled coil</keyword>
<dbReference type="AlphaFoldDB" id="A0A3M2HMM0"/>
<dbReference type="PROSITE" id="PS51257">
    <property type="entry name" value="PROKAR_LIPOPROTEIN"/>
    <property type="match status" value="1"/>
</dbReference>
<comment type="subcellular location">
    <subcellularLocation>
        <location evidence="2">Cell outer membrane</location>
        <topology evidence="2">Lipid-anchor</topology>
    </subcellularLocation>
</comment>
<dbReference type="SUPFAM" id="SSF56954">
    <property type="entry name" value="Outer membrane efflux proteins (OEP)"/>
    <property type="match status" value="1"/>
</dbReference>
<keyword evidence="2" id="KW-0449">Lipoprotein</keyword>
<dbReference type="GO" id="GO:0009279">
    <property type="term" value="C:cell outer membrane"/>
    <property type="evidence" value="ECO:0007669"/>
    <property type="project" value="UniProtKB-SubCell"/>
</dbReference>
<keyword evidence="6" id="KW-1185">Reference proteome</keyword>
<reference evidence="5 6" key="1">
    <citation type="submission" date="2018-10" db="EMBL/GenBank/DDBJ databases">
        <title>Proposal of Lysobacter pythonis sp. nov. isolated from royal pythons (Python regius).</title>
        <authorList>
            <person name="Hans-Juergen B."/>
            <person name="Huptas C."/>
            <person name="Sandra B."/>
            <person name="Igor L."/>
            <person name="Joachim S."/>
            <person name="Siegfried S."/>
            <person name="Mareike W."/>
            <person name="Peter K."/>
        </authorList>
    </citation>
    <scope>NUCLEOTIDE SEQUENCE [LARGE SCALE GENOMIC DNA]</scope>
    <source>
        <strain evidence="5 6">4284/11</strain>
    </source>
</reference>
<keyword evidence="2" id="KW-0564">Palmitate</keyword>
<dbReference type="RefSeq" id="WP_122101880.1">
    <property type="nucleotide sequence ID" value="NZ_RFLY01000012.1"/>
</dbReference>
<comment type="similarity">
    <text evidence="1 2">Belongs to the outer membrane factor (OMF) (TC 1.B.17) family.</text>
</comment>
<proteinExistence type="inferred from homology"/>
<feature type="coiled-coil region" evidence="3">
    <location>
        <begin position="188"/>
        <end position="253"/>
    </location>
</feature>
<evidence type="ECO:0000313" key="6">
    <source>
        <dbReference type="Proteomes" id="UP000275012"/>
    </source>
</evidence>
<evidence type="ECO:0000256" key="1">
    <source>
        <dbReference type="ARBA" id="ARBA00007613"/>
    </source>
</evidence>
<keyword evidence="2" id="KW-0472">Membrane</keyword>
<dbReference type="Proteomes" id="UP000275012">
    <property type="component" value="Unassembled WGS sequence"/>
</dbReference>
<organism evidence="5 6">
    <name type="scientific">Solilutibacter pythonis</name>
    <dbReference type="NCBI Taxonomy" id="2483112"/>
    <lineage>
        <taxon>Bacteria</taxon>
        <taxon>Pseudomonadati</taxon>
        <taxon>Pseudomonadota</taxon>
        <taxon>Gammaproteobacteria</taxon>
        <taxon>Lysobacterales</taxon>
        <taxon>Lysobacteraceae</taxon>
        <taxon>Solilutibacter</taxon>
    </lineage>
</organism>
<sequence>MKHDLMIPTAPRFRRLPLPLLLAAALTACQTGPRADAPPLPPHWQASTAAATPLAVATDQIWWRGFGDPVLERMIESALLRNTELGAAAWRIRNAQLRAGAATQALYPTPSASANAGASKGAAQPGAPAPTWQRNYGASLGVSWELDLWGRLSDQRKVALWEARASMDDRRALALALSGNVARQYWQIALLQARRARAEESLAATERIFQLTRVQYRAGAISGLELAQAEQSLQNQQSQKLQLQQQIQEARNTFSLLFDLPPPQLPDGLAIDLSQALQATAPPIPAGIPADVLTHRPDLRAAQTRLEASLLNVRIARKNFLPGISLSGTLGTGGAALKDILANPTRSLGVGLSLPFLNVGELIRQPRIARNEYEIAVLGYRQSVYRALSEVESALNALDTQRQQLKLQDEAVTNARRIARMNEARYRAGAAPLRFWLDAQETLRQAEFAAVDARFNTLQTAANLYLALGGGTGVR</sequence>
<gene>
    <name evidence="5" type="ORF">EBB59_09275</name>
</gene>
<evidence type="ECO:0000313" key="5">
    <source>
        <dbReference type="EMBL" id="RMH90956.1"/>
    </source>
</evidence>
<feature type="region of interest" description="Disordered" evidence="4">
    <location>
        <begin position="110"/>
        <end position="130"/>
    </location>
</feature>
<dbReference type="OrthoDB" id="9770517at2"/>
<evidence type="ECO:0000256" key="3">
    <source>
        <dbReference type="SAM" id="Coils"/>
    </source>
</evidence>
<dbReference type="InterPro" id="IPR003423">
    <property type="entry name" value="OMP_efflux"/>
</dbReference>
<dbReference type="NCBIfam" id="TIGR01845">
    <property type="entry name" value="outer_NodT"/>
    <property type="match status" value="1"/>
</dbReference>
<dbReference type="PANTHER" id="PTHR30203:SF32">
    <property type="entry name" value="CATION EFFLUX SYSTEM PROTEIN CUSC"/>
    <property type="match status" value="1"/>
</dbReference>
<protein>
    <submittedName>
        <fullName evidence="5">Efflux transporter outer membrane subunit</fullName>
    </submittedName>
</protein>
<dbReference type="Gene3D" id="2.20.200.10">
    <property type="entry name" value="Outer membrane efflux proteins (OEP)"/>
    <property type="match status" value="1"/>
</dbReference>
<keyword evidence="2" id="KW-1134">Transmembrane beta strand</keyword>
<feature type="compositionally biased region" description="Low complexity" evidence="4">
    <location>
        <begin position="111"/>
        <end position="123"/>
    </location>
</feature>
<comment type="caution">
    <text evidence="5">The sequence shown here is derived from an EMBL/GenBank/DDBJ whole genome shotgun (WGS) entry which is preliminary data.</text>
</comment>
<dbReference type="EMBL" id="RFLY01000012">
    <property type="protein sequence ID" value="RMH90956.1"/>
    <property type="molecule type" value="Genomic_DNA"/>
</dbReference>
<accession>A0A3M2HMM0</accession>
<dbReference type="InterPro" id="IPR010131">
    <property type="entry name" value="MdtP/NodT-like"/>
</dbReference>
<keyword evidence="2" id="KW-0812">Transmembrane</keyword>
<dbReference type="Gene3D" id="1.20.1600.10">
    <property type="entry name" value="Outer membrane efflux proteins (OEP)"/>
    <property type="match status" value="1"/>
</dbReference>
<dbReference type="GO" id="GO:0015562">
    <property type="term" value="F:efflux transmembrane transporter activity"/>
    <property type="evidence" value="ECO:0007669"/>
    <property type="project" value="InterPro"/>
</dbReference>
<dbReference type="Pfam" id="PF02321">
    <property type="entry name" value="OEP"/>
    <property type="match status" value="2"/>
</dbReference>